<dbReference type="InterPro" id="IPR020901">
    <property type="entry name" value="Prtase_inh_Kunz-CS"/>
</dbReference>
<evidence type="ECO:0000313" key="3">
    <source>
        <dbReference type="Proteomes" id="UP000050761"/>
    </source>
</evidence>
<dbReference type="InterPro" id="IPR036880">
    <property type="entry name" value="Kunitz_BPTI_sf"/>
</dbReference>
<dbReference type="OrthoDB" id="4473401at2759"/>
<evidence type="ECO:0000313" key="4">
    <source>
        <dbReference type="WBParaSite" id="HPBE_0001042401-mRNA-1"/>
    </source>
</evidence>
<dbReference type="PANTHER" id="PTHR47248">
    <property type="entry name" value="PROTEIN CBG06772"/>
    <property type="match status" value="1"/>
</dbReference>
<accession>A0A3P8CJZ9</accession>
<dbReference type="InterPro" id="IPR002223">
    <property type="entry name" value="Kunitz_BPTI"/>
</dbReference>
<dbReference type="PROSITE" id="PS00280">
    <property type="entry name" value="BPTI_KUNITZ_1"/>
    <property type="match status" value="1"/>
</dbReference>
<dbReference type="PROSITE" id="PS50279">
    <property type="entry name" value="BPTI_KUNITZ_2"/>
    <property type="match status" value="1"/>
</dbReference>
<dbReference type="EMBL" id="UZAH01026760">
    <property type="protein sequence ID" value="VDO85015.1"/>
    <property type="molecule type" value="Genomic_DNA"/>
</dbReference>
<dbReference type="SUPFAM" id="SSF57362">
    <property type="entry name" value="BPTI-like"/>
    <property type="match status" value="1"/>
</dbReference>
<feature type="domain" description="BPTI/Kunitz inhibitor" evidence="1">
    <location>
        <begin position="13"/>
        <end position="66"/>
    </location>
</feature>
<dbReference type="AlphaFoldDB" id="A0A183FRG6"/>
<proteinExistence type="predicted"/>
<dbReference type="WBParaSite" id="HPBE_0001042401-mRNA-1">
    <property type="protein sequence ID" value="HPBE_0001042401-mRNA-1"/>
    <property type="gene ID" value="HPBE_0001042401"/>
</dbReference>
<name>A0A183FRG6_HELPZ</name>
<dbReference type="SMART" id="SM00131">
    <property type="entry name" value="KU"/>
    <property type="match status" value="1"/>
</dbReference>
<evidence type="ECO:0000313" key="2">
    <source>
        <dbReference type="EMBL" id="VDO85015.1"/>
    </source>
</evidence>
<accession>A0A183FRG6</accession>
<evidence type="ECO:0000259" key="1">
    <source>
        <dbReference type="PROSITE" id="PS50279"/>
    </source>
</evidence>
<dbReference type="Gene3D" id="4.10.410.10">
    <property type="entry name" value="Pancreatic trypsin inhibitor Kunitz domain"/>
    <property type="match status" value="1"/>
</dbReference>
<dbReference type="Proteomes" id="UP000050761">
    <property type="component" value="Unassembled WGS sequence"/>
</dbReference>
<dbReference type="InterPro" id="IPR052861">
    <property type="entry name" value="BPTI/Kunitz_domain"/>
</dbReference>
<dbReference type="CDD" id="cd00109">
    <property type="entry name" value="Kunitz-type"/>
    <property type="match status" value="1"/>
</dbReference>
<sequence length="83" mass="9404">MLLVSELQGVDHCREPLNMGRKHCTKRPTIRYHMDSATNVCLAFSYSGCGGNSNNFESYEACMNECRGREFFSVAVEEMVCLK</sequence>
<keyword evidence="3" id="KW-1185">Reference proteome</keyword>
<protein>
    <submittedName>
        <fullName evidence="4">BPTI/Kunitz inhibitor domain-containing protein</fullName>
    </submittedName>
</protein>
<dbReference type="PANTHER" id="PTHR47248:SF7">
    <property type="entry name" value="BPTI_KUNITZ INHIBITOR DOMAIN-CONTAINING PROTEIN"/>
    <property type="match status" value="1"/>
</dbReference>
<dbReference type="Pfam" id="PF00014">
    <property type="entry name" value="Kunitz_BPTI"/>
    <property type="match status" value="1"/>
</dbReference>
<reference evidence="4" key="2">
    <citation type="submission" date="2019-09" db="UniProtKB">
        <authorList>
            <consortium name="WormBaseParasite"/>
        </authorList>
    </citation>
    <scope>IDENTIFICATION</scope>
</reference>
<gene>
    <name evidence="2" type="ORF">HPBE_LOCUS10425</name>
</gene>
<reference evidence="2 3" key="1">
    <citation type="submission" date="2018-11" db="EMBL/GenBank/DDBJ databases">
        <authorList>
            <consortium name="Pathogen Informatics"/>
        </authorList>
    </citation>
    <scope>NUCLEOTIDE SEQUENCE [LARGE SCALE GENOMIC DNA]</scope>
</reference>
<organism evidence="3 4">
    <name type="scientific">Heligmosomoides polygyrus</name>
    <name type="common">Parasitic roundworm</name>
    <dbReference type="NCBI Taxonomy" id="6339"/>
    <lineage>
        <taxon>Eukaryota</taxon>
        <taxon>Metazoa</taxon>
        <taxon>Ecdysozoa</taxon>
        <taxon>Nematoda</taxon>
        <taxon>Chromadorea</taxon>
        <taxon>Rhabditida</taxon>
        <taxon>Rhabditina</taxon>
        <taxon>Rhabditomorpha</taxon>
        <taxon>Strongyloidea</taxon>
        <taxon>Heligmosomidae</taxon>
        <taxon>Heligmosomoides</taxon>
    </lineage>
</organism>
<dbReference type="GO" id="GO:0004867">
    <property type="term" value="F:serine-type endopeptidase inhibitor activity"/>
    <property type="evidence" value="ECO:0007669"/>
    <property type="project" value="InterPro"/>
</dbReference>
<dbReference type="PRINTS" id="PR00759">
    <property type="entry name" value="BASICPTASE"/>
</dbReference>